<name>F2NH39_DESAR</name>
<evidence type="ECO:0000313" key="2">
    <source>
        <dbReference type="Proteomes" id="UP000000483"/>
    </source>
</evidence>
<proteinExistence type="predicted"/>
<protein>
    <submittedName>
        <fullName evidence="1">Uncharacterized protein</fullName>
    </submittedName>
</protein>
<organism evidence="1 2">
    <name type="scientific">Desulfobacca acetoxidans (strain ATCC 700848 / DSM 11109 / ASRB2)</name>
    <dbReference type="NCBI Taxonomy" id="880072"/>
    <lineage>
        <taxon>Bacteria</taxon>
        <taxon>Pseudomonadati</taxon>
        <taxon>Thermodesulfobacteriota</taxon>
        <taxon>Desulfobaccia</taxon>
        <taxon>Desulfobaccales</taxon>
        <taxon>Desulfobaccaceae</taxon>
        <taxon>Desulfobacca</taxon>
    </lineage>
</organism>
<gene>
    <name evidence="1" type="ordered locus">Desac_0940</name>
</gene>
<keyword evidence="2" id="KW-1185">Reference proteome</keyword>
<sequence length="327" mass="36477">MTDAPHGSHHWQIAAFPLMVYWRQDYRALSFYFPDLQFGRLEERPEALGFSSMLQLPRQGALRGLGRAYHTGELRQWQAYLDFLASHDKEEDYLKEAIRGQLAPVLPKTTDPAILWPLAHQLEQMLAEKEAGMYLVGKQQQALAAVLGPDLDEEGELAGAAISYNPSLRGGLPDPELARVRLKFWQAILTPCLKSPWAALVLETAASDSSPRCLWEEAAAAGGGVYHLKLELPDWHLNTAAAESDSPHSKLQLEFRQALEDLLTGLSVDQEVVREAGQAVQRLVQERLWPASGLPPKAAVWLELFGWQGRAPESELLTGPMMLWSRA</sequence>
<reference evidence="2" key="2">
    <citation type="submission" date="2011-03" db="EMBL/GenBank/DDBJ databases">
        <title>The complete genome of Desulfobacca acetoxidans DSM 11109.</title>
        <authorList>
            <consortium name="US DOE Joint Genome Institute (JGI-PGF)"/>
            <person name="Lucas S."/>
            <person name="Copeland A."/>
            <person name="Lapidus A."/>
            <person name="Bruce D."/>
            <person name="Goodwin L."/>
            <person name="Pitluck S."/>
            <person name="Peters L."/>
            <person name="Kyrpides N."/>
            <person name="Mavromatis K."/>
            <person name="Ivanova N."/>
            <person name="Ovchinnikova G."/>
            <person name="Teshima H."/>
            <person name="Detter J.C."/>
            <person name="Han C."/>
            <person name="Land M."/>
            <person name="Hauser L."/>
            <person name="Markowitz V."/>
            <person name="Cheng J.-F."/>
            <person name="Hugenholtz P."/>
            <person name="Woyke T."/>
            <person name="Wu D."/>
            <person name="Spring S."/>
            <person name="Schueler E."/>
            <person name="Brambilla E."/>
            <person name="Klenk H.-P."/>
            <person name="Eisen J.A."/>
        </authorList>
    </citation>
    <scope>NUCLEOTIDE SEQUENCE [LARGE SCALE GENOMIC DNA]</scope>
    <source>
        <strain evidence="2">ATCC 700848 / DSM 11109 / ASRB2</strain>
    </source>
</reference>
<reference evidence="1 2" key="1">
    <citation type="journal article" date="2011" name="Stand. Genomic Sci.">
        <title>Complete genome sequence of the acetate-degrading sulfate reducer Desulfobacca acetoxidans type strain (ASRB2).</title>
        <authorList>
            <person name="Goker M."/>
            <person name="Teshima H."/>
            <person name="Lapidus A."/>
            <person name="Nolan M."/>
            <person name="Lucas S."/>
            <person name="Hammon N."/>
            <person name="Deshpande S."/>
            <person name="Cheng J.F."/>
            <person name="Tapia R."/>
            <person name="Han C."/>
            <person name="Goodwin L."/>
            <person name="Pitluck S."/>
            <person name="Huntemann M."/>
            <person name="Liolios K."/>
            <person name="Ivanova N."/>
            <person name="Pagani I."/>
            <person name="Mavromatis K."/>
            <person name="Ovchinikova G."/>
            <person name="Pati A."/>
            <person name="Chen A."/>
            <person name="Palaniappan K."/>
            <person name="Land M."/>
            <person name="Hauser L."/>
            <person name="Brambilla E.M."/>
            <person name="Rohde M."/>
            <person name="Spring S."/>
            <person name="Detter J.C."/>
            <person name="Woyke T."/>
            <person name="Bristow J."/>
            <person name="Eisen J.A."/>
            <person name="Markowitz V."/>
            <person name="Hugenholtz P."/>
            <person name="Kyrpides N.C."/>
            <person name="Klenk H.P."/>
        </authorList>
    </citation>
    <scope>NUCLEOTIDE SEQUENCE [LARGE SCALE GENOMIC DNA]</scope>
    <source>
        <strain evidence="2">ATCC 700848 / DSM 11109 / ASRB2</strain>
    </source>
</reference>
<dbReference type="RefSeq" id="WP_013705923.1">
    <property type="nucleotide sequence ID" value="NC_015388.1"/>
</dbReference>
<dbReference type="STRING" id="880072.Desac_0940"/>
<accession>F2NH39</accession>
<evidence type="ECO:0000313" key="1">
    <source>
        <dbReference type="EMBL" id="AEB08810.1"/>
    </source>
</evidence>
<dbReference type="EMBL" id="CP002629">
    <property type="protein sequence ID" value="AEB08810.1"/>
    <property type="molecule type" value="Genomic_DNA"/>
</dbReference>
<dbReference type="HOGENOM" id="CLU_849221_0_0_7"/>
<dbReference type="Proteomes" id="UP000000483">
    <property type="component" value="Chromosome"/>
</dbReference>
<dbReference type="AlphaFoldDB" id="F2NH39"/>
<dbReference type="KEGG" id="dao:Desac_0940"/>